<dbReference type="HOGENOM" id="CLU_883010_0_0_1"/>
<accession>K1WXQ2</accession>
<gene>
    <name evidence="3" type="ORF">MBM_04190</name>
</gene>
<dbReference type="InParanoid" id="K1WXQ2"/>
<dbReference type="GeneID" id="18760125"/>
<dbReference type="Proteomes" id="UP000006753">
    <property type="component" value="Unassembled WGS sequence"/>
</dbReference>
<dbReference type="EMBL" id="JH921435">
    <property type="protein sequence ID" value="EKD17821.1"/>
    <property type="molecule type" value="Genomic_DNA"/>
</dbReference>
<evidence type="ECO:0000313" key="4">
    <source>
        <dbReference type="Proteomes" id="UP000006753"/>
    </source>
</evidence>
<dbReference type="OrthoDB" id="10303322at2759"/>
<dbReference type="KEGG" id="mbe:MBM_04190"/>
<sequence>MDFSNPNAPMIMNHHLGVFSSSDKLAWSPDQIDIMIDFELSHPTFSEYIRHQTSKAQSSGQAFSFENLAIPFSLWRHLGFEELDERTTNFKGERIQPLVEGQIRDALEHLWQQKGERERSVEEEKIKFQAAAAAGQLENSAWYLAPGSKGYGAKDNGYQMTNAHQSTNAYQNGNAQQLANAHFIKAGSPHHTPGRSENQGPTRMKIEEGRREMGDMRSDGGLSGIKDRVANGWDGALKMMDGVEGPWKGMGGKGKTNSSPSPKSRKFKVKQEEKHVAFKESQRLQRMIDELAEEEEAIDKEIDELASQMQQMMAQ</sequence>
<proteinExistence type="predicted"/>
<feature type="region of interest" description="Disordered" evidence="2">
    <location>
        <begin position="244"/>
        <end position="274"/>
    </location>
</feature>
<protein>
    <submittedName>
        <fullName evidence="3">Uncharacterized protein</fullName>
    </submittedName>
</protein>
<reference evidence="3 4" key="1">
    <citation type="journal article" date="2012" name="BMC Genomics">
        <title>Sequencing the genome of Marssonina brunnea reveals fungus-poplar co-evolution.</title>
        <authorList>
            <person name="Zhu S."/>
            <person name="Cao Y.-Z."/>
            <person name="Jiang C."/>
            <person name="Tan B.-Y."/>
            <person name="Wang Z."/>
            <person name="Feng S."/>
            <person name="Zhang L."/>
            <person name="Su X.-H."/>
            <person name="Brejova B."/>
            <person name="Vinar T."/>
            <person name="Xu M."/>
            <person name="Wang M.-X."/>
            <person name="Zhang S.-G."/>
            <person name="Huang M.-R."/>
            <person name="Wu R."/>
            <person name="Zhou Y."/>
        </authorList>
    </citation>
    <scope>NUCLEOTIDE SEQUENCE [LARGE SCALE GENOMIC DNA]</scope>
    <source>
        <strain evidence="3 4">MB_m1</strain>
    </source>
</reference>
<dbReference type="AlphaFoldDB" id="K1WXQ2"/>
<name>K1WXQ2_MARBU</name>
<evidence type="ECO:0000313" key="3">
    <source>
        <dbReference type="EMBL" id="EKD17821.1"/>
    </source>
</evidence>
<keyword evidence="1" id="KW-0175">Coiled coil</keyword>
<organism evidence="3 4">
    <name type="scientific">Marssonina brunnea f. sp. multigermtubi (strain MB_m1)</name>
    <name type="common">Marssonina leaf spot fungus</name>
    <dbReference type="NCBI Taxonomy" id="1072389"/>
    <lineage>
        <taxon>Eukaryota</taxon>
        <taxon>Fungi</taxon>
        <taxon>Dikarya</taxon>
        <taxon>Ascomycota</taxon>
        <taxon>Pezizomycotina</taxon>
        <taxon>Leotiomycetes</taxon>
        <taxon>Helotiales</taxon>
        <taxon>Drepanopezizaceae</taxon>
        <taxon>Drepanopeziza</taxon>
    </lineage>
</organism>
<evidence type="ECO:0000256" key="2">
    <source>
        <dbReference type="SAM" id="MobiDB-lite"/>
    </source>
</evidence>
<keyword evidence="4" id="KW-1185">Reference proteome</keyword>
<evidence type="ECO:0000256" key="1">
    <source>
        <dbReference type="SAM" id="Coils"/>
    </source>
</evidence>
<feature type="coiled-coil region" evidence="1">
    <location>
        <begin position="281"/>
        <end position="315"/>
    </location>
</feature>